<evidence type="ECO:0000313" key="4">
    <source>
        <dbReference type="Proteomes" id="UP000033121"/>
    </source>
</evidence>
<reference evidence="3 4" key="1">
    <citation type="submission" date="2015-04" db="EMBL/GenBank/DDBJ databases">
        <title>Whole genome shotgun sequence of Flavihumibacter petaseus NBRC 106054.</title>
        <authorList>
            <person name="Miyazawa S."/>
            <person name="Hosoyama A."/>
            <person name="Hashimoto M."/>
            <person name="Noguchi M."/>
            <person name="Tsuchikane K."/>
            <person name="Ohji S."/>
            <person name="Yamazoe A."/>
            <person name="Ichikawa N."/>
            <person name="Kimura A."/>
            <person name="Fujita N."/>
        </authorList>
    </citation>
    <scope>NUCLEOTIDE SEQUENCE [LARGE SCALE GENOMIC DNA]</scope>
    <source>
        <strain evidence="3 4">NBRC 106054</strain>
    </source>
</reference>
<dbReference type="GO" id="GO:0004177">
    <property type="term" value="F:aminopeptidase activity"/>
    <property type="evidence" value="ECO:0007669"/>
    <property type="project" value="UniProtKB-KW"/>
</dbReference>
<dbReference type="OrthoDB" id="9770388at2"/>
<dbReference type="Proteomes" id="UP000033121">
    <property type="component" value="Unassembled WGS sequence"/>
</dbReference>
<dbReference type="Gene3D" id="3.60.70.12">
    <property type="entry name" value="L-amino peptidase D-ALA esterase/amidase"/>
    <property type="match status" value="1"/>
</dbReference>
<keyword evidence="4" id="KW-1185">Reference proteome</keyword>
<dbReference type="EMBL" id="BBWV01000001">
    <property type="protein sequence ID" value="GAO41370.1"/>
    <property type="molecule type" value="Genomic_DNA"/>
</dbReference>
<evidence type="ECO:0000256" key="1">
    <source>
        <dbReference type="ARBA" id="ARBA00007068"/>
    </source>
</evidence>
<comment type="caution">
    <text evidence="3">The sequence shown here is derived from an EMBL/GenBank/DDBJ whole genome shotgun (WGS) entry which is preliminary data.</text>
</comment>
<dbReference type="PANTHER" id="PTHR36512:SF3">
    <property type="entry name" value="BLR5678 PROTEIN"/>
    <property type="match status" value="1"/>
</dbReference>
<dbReference type="Pfam" id="PF03576">
    <property type="entry name" value="Peptidase_S58"/>
    <property type="match status" value="1"/>
</dbReference>
<proteinExistence type="inferred from homology"/>
<dbReference type="PANTHER" id="PTHR36512">
    <property type="entry name" value="D-AMINOPEPTIDASE"/>
    <property type="match status" value="1"/>
</dbReference>
<dbReference type="InterPro" id="IPR016117">
    <property type="entry name" value="ArgJ-like_dom_sf"/>
</dbReference>
<dbReference type="InterPro" id="IPR005321">
    <property type="entry name" value="Peptidase_S58_DmpA"/>
</dbReference>
<feature type="chain" id="PRO_5002429817" evidence="2">
    <location>
        <begin position="22"/>
        <end position="388"/>
    </location>
</feature>
<feature type="signal peptide" evidence="2">
    <location>
        <begin position="1"/>
        <end position="21"/>
    </location>
</feature>
<dbReference type="STRING" id="1220578.FPE01S_01_03820"/>
<evidence type="ECO:0000313" key="3">
    <source>
        <dbReference type="EMBL" id="GAO41370.1"/>
    </source>
</evidence>
<sequence>MTNKLTLIGGLLCLFSYTGFAQNNTTVRARNLDIAFDGVPGKNNAITDVANLEVGYKTLIEGTGNLVPGKGPVRTGVTVILPKGKTDKTYAASSFSLNGDGEMTGLPFIEDFGIGYGPIGITNTNSVGIVRDAIGQWCFNKFSKKDFVDFSFGLPVVAETWDGVLNDINGFHISKEHVWDALNSAAPGPVREGNVGGGTGMVCYEFKGGSGTSSRIFTIDSVNYTLGVFVQANFGRRSELMIQGIPLGKAIPELEPVVHEQKRKDGSIIVIVATDAPLLPGQLKLVAKRVTHGIARTGTFSHNGSGEIFLALSTAVPVYNNSAKESWDVIPKGKLDKIFEATVQATEEAIINALVAASDMEGINGNKVFALPHQRLMEIINRPRAIQQ</sequence>
<keyword evidence="2" id="KW-0732">Signal</keyword>
<name>A0A0E9MW92_9BACT</name>
<dbReference type="CDD" id="cd02253">
    <property type="entry name" value="DmpA"/>
    <property type="match status" value="1"/>
</dbReference>
<dbReference type="RefSeq" id="WP_052955445.1">
    <property type="nucleotide sequence ID" value="NZ_BBWV01000001.1"/>
</dbReference>
<keyword evidence="3" id="KW-0378">Hydrolase</keyword>
<dbReference type="SUPFAM" id="SSF56266">
    <property type="entry name" value="DmpA/ArgJ-like"/>
    <property type="match status" value="1"/>
</dbReference>
<accession>A0A0E9MW92</accession>
<gene>
    <name evidence="3" type="ORF">FPE01S_01_03820</name>
</gene>
<comment type="similarity">
    <text evidence="1">Belongs to the peptidase S58 family.</text>
</comment>
<protein>
    <submittedName>
        <fullName evidence="3">Putative D-aminopeptidase</fullName>
    </submittedName>
</protein>
<dbReference type="AlphaFoldDB" id="A0A0E9MW92"/>
<keyword evidence="3" id="KW-0031">Aminopeptidase</keyword>
<evidence type="ECO:0000256" key="2">
    <source>
        <dbReference type="SAM" id="SignalP"/>
    </source>
</evidence>
<keyword evidence="3" id="KW-0645">Protease</keyword>
<organism evidence="3 4">
    <name type="scientific">Flavihumibacter petaseus NBRC 106054</name>
    <dbReference type="NCBI Taxonomy" id="1220578"/>
    <lineage>
        <taxon>Bacteria</taxon>
        <taxon>Pseudomonadati</taxon>
        <taxon>Bacteroidota</taxon>
        <taxon>Chitinophagia</taxon>
        <taxon>Chitinophagales</taxon>
        <taxon>Chitinophagaceae</taxon>
        <taxon>Flavihumibacter</taxon>
    </lineage>
</organism>